<dbReference type="Proteomes" id="UP000799302">
    <property type="component" value="Unassembled WGS sequence"/>
</dbReference>
<feature type="binding site" evidence="5">
    <location>
        <position position="253"/>
    </location>
    <ligand>
        <name>Mg(2+)</name>
        <dbReference type="ChEBI" id="CHEBI:18420"/>
    </ligand>
</feature>
<feature type="binding site" evidence="4">
    <location>
        <position position="228"/>
    </location>
    <ligand>
        <name>substrate</name>
    </ligand>
</feature>
<evidence type="ECO:0000256" key="3">
    <source>
        <dbReference type="PIRSR" id="PIRSR000915-1"/>
    </source>
</evidence>
<keyword evidence="5" id="KW-0460">Magnesium</keyword>
<dbReference type="SUPFAM" id="SSF56784">
    <property type="entry name" value="HAD-like"/>
    <property type="match status" value="1"/>
</dbReference>
<dbReference type="Gene3D" id="3.40.50.1000">
    <property type="entry name" value="HAD superfamily/HAD-like"/>
    <property type="match status" value="2"/>
</dbReference>
<dbReference type="Pfam" id="PF13242">
    <property type="entry name" value="Hydrolase_like"/>
    <property type="match status" value="1"/>
</dbReference>
<evidence type="ECO:0000256" key="4">
    <source>
        <dbReference type="PIRSR" id="PIRSR000915-2"/>
    </source>
</evidence>
<dbReference type="GO" id="GO:0004035">
    <property type="term" value="F:alkaline phosphatase activity"/>
    <property type="evidence" value="ECO:0007669"/>
    <property type="project" value="TreeGrafter"/>
</dbReference>
<evidence type="ECO:0000313" key="7">
    <source>
        <dbReference type="Proteomes" id="UP000799302"/>
    </source>
</evidence>
<feature type="binding site" evidence="5">
    <location>
        <position position="27"/>
    </location>
    <ligand>
        <name>Mg(2+)</name>
        <dbReference type="ChEBI" id="CHEBI:18420"/>
    </ligand>
</feature>
<comment type="cofactor">
    <cofactor evidence="5">
        <name>Mg(2+)</name>
        <dbReference type="ChEBI" id="CHEBI:18420"/>
    </cofactor>
    <text evidence="5">Divalent metal ions. Mg(2+) is the most effective.</text>
</comment>
<name>A0A6A6UKM7_9PEZI</name>
<dbReference type="PANTHER" id="PTHR19288:SF46">
    <property type="entry name" value="HALOACID DEHALOGENASE-LIKE HYDROLASE DOMAIN-CONTAINING PROTEIN 2"/>
    <property type="match status" value="1"/>
</dbReference>
<reference evidence="6" key="1">
    <citation type="journal article" date="2020" name="Stud. Mycol.">
        <title>101 Dothideomycetes genomes: a test case for predicting lifestyles and emergence of pathogens.</title>
        <authorList>
            <person name="Haridas S."/>
            <person name="Albert R."/>
            <person name="Binder M."/>
            <person name="Bloem J."/>
            <person name="Labutti K."/>
            <person name="Salamov A."/>
            <person name="Andreopoulos B."/>
            <person name="Baker S."/>
            <person name="Barry K."/>
            <person name="Bills G."/>
            <person name="Bluhm B."/>
            <person name="Cannon C."/>
            <person name="Castanera R."/>
            <person name="Culley D."/>
            <person name="Daum C."/>
            <person name="Ezra D."/>
            <person name="Gonzalez J."/>
            <person name="Henrissat B."/>
            <person name="Kuo A."/>
            <person name="Liang C."/>
            <person name="Lipzen A."/>
            <person name="Lutzoni F."/>
            <person name="Magnuson J."/>
            <person name="Mondo S."/>
            <person name="Nolan M."/>
            <person name="Ohm R."/>
            <person name="Pangilinan J."/>
            <person name="Park H.-J."/>
            <person name="Ramirez L."/>
            <person name="Alfaro M."/>
            <person name="Sun H."/>
            <person name="Tritt A."/>
            <person name="Yoshinaga Y."/>
            <person name="Zwiers L.-H."/>
            <person name="Turgeon B."/>
            <person name="Goodwin S."/>
            <person name="Spatafora J."/>
            <person name="Crous P."/>
            <person name="Grigoriev I."/>
        </authorList>
    </citation>
    <scope>NUCLEOTIDE SEQUENCE</scope>
    <source>
        <strain evidence="6">CBS 115976</strain>
    </source>
</reference>
<keyword evidence="1 2" id="KW-0378">Hydrolase</keyword>
<organism evidence="6 7">
    <name type="scientific">Microthyrium microscopicum</name>
    <dbReference type="NCBI Taxonomy" id="703497"/>
    <lineage>
        <taxon>Eukaryota</taxon>
        <taxon>Fungi</taxon>
        <taxon>Dikarya</taxon>
        <taxon>Ascomycota</taxon>
        <taxon>Pezizomycotina</taxon>
        <taxon>Dothideomycetes</taxon>
        <taxon>Dothideomycetes incertae sedis</taxon>
        <taxon>Microthyriales</taxon>
        <taxon>Microthyriaceae</taxon>
        <taxon>Microthyrium</taxon>
    </lineage>
</organism>
<feature type="active site" description="Proton donor" evidence="3">
    <location>
        <position position="27"/>
    </location>
</feature>
<evidence type="ECO:0000256" key="1">
    <source>
        <dbReference type="ARBA" id="ARBA00022801"/>
    </source>
</evidence>
<dbReference type="InterPro" id="IPR023214">
    <property type="entry name" value="HAD_sf"/>
</dbReference>
<dbReference type="EC" id="3.1.3.41" evidence="2"/>
<evidence type="ECO:0000313" key="6">
    <source>
        <dbReference type="EMBL" id="KAF2671444.1"/>
    </source>
</evidence>
<keyword evidence="5" id="KW-0479">Metal-binding</keyword>
<dbReference type="AlphaFoldDB" id="A0A6A6UKM7"/>
<sequence>MSASKYIAGDKEAISSFIDKFDTFLFDCDGVLWSGDHLFENVAETLTMLRNKGKKLVFVTNNSTKSRADYAKKFTSFDIPVTAEEVFGSSYSAAIYISRILNLPAEKSTVFLVSESGTETEFTAESIKFIGGSDPSYRRPIDPPIDLPKIQSGELLDPTVGAVVLALDFNINYLKMALATAYVQRGAVLLATNSDPTLPYAGGLFPGAGSVGAGVLKATRKEPVVLGKPSQAMMDAIEGKFKLDRGRTCMVGDRLDTDVRFGNEGGLGGTLAVLTGVTERHEIEEAEGTMRPSVFVDKLGDLLIAE</sequence>
<dbReference type="NCBIfam" id="TIGR01452">
    <property type="entry name" value="PGP_euk"/>
    <property type="match status" value="1"/>
</dbReference>
<dbReference type="PANTHER" id="PTHR19288">
    <property type="entry name" value="4-NITROPHENYLPHOSPHATASE-RELATED"/>
    <property type="match status" value="1"/>
</dbReference>
<dbReference type="EMBL" id="MU004233">
    <property type="protein sequence ID" value="KAF2671444.1"/>
    <property type="molecule type" value="Genomic_DNA"/>
</dbReference>
<comment type="catalytic activity">
    <reaction evidence="2">
        <text>4-nitrophenyl phosphate + H2O = 4-nitrophenol + phosphate + H(+)</text>
        <dbReference type="Rhea" id="RHEA:21664"/>
        <dbReference type="ChEBI" id="CHEBI:15377"/>
        <dbReference type="ChEBI" id="CHEBI:15378"/>
        <dbReference type="ChEBI" id="CHEBI:43474"/>
        <dbReference type="ChEBI" id="CHEBI:57917"/>
        <dbReference type="ChEBI" id="CHEBI:61146"/>
        <dbReference type="EC" id="3.1.3.41"/>
    </reaction>
</comment>
<accession>A0A6A6UKM7</accession>
<keyword evidence="7" id="KW-1185">Reference proteome</keyword>
<proteinExistence type="predicted"/>
<evidence type="ECO:0000256" key="5">
    <source>
        <dbReference type="PIRSR" id="PIRSR000915-3"/>
    </source>
</evidence>
<dbReference type="Pfam" id="PF13344">
    <property type="entry name" value="Hydrolase_6"/>
    <property type="match status" value="1"/>
</dbReference>
<evidence type="ECO:0000256" key="2">
    <source>
        <dbReference type="PIRNR" id="PIRNR000915"/>
    </source>
</evidence>
<dbReference type="NCBIfam" id="TIGR01460">
    <property type="entry name" value="HAD-SF-IIA"/>
    <property type="match status" value="1"/>
</dbReference>
<dbReference type="InterPro" id="IPR006349">
    <property type="entry name" value="PGP_euk"/>
</dbReference>
<dbReference type="PIRSF" id="PIRSF000915">
    <property type="entry name" value="PGP-type_phosphatase"/>
    <property type="match status" value="1"/>
</dbReference>
<protein>
    <recommendedName>
        <fullName evidence="2">4-nitrophenylphosphatase</fullName>
        <shortName evidence="2">PNPPase</shortName>
        <ecNumber evidence="2">3.1.3.41</ecNumber>
    </recommendedName>
</protein>
<feature type="active site" description="Proton donor" evidence="3">
    <location>
        <position position="29"/>
    </location>
</feature>
<dbReference type="InterPro" id="IPR036412">
    <property type="entry name" value="HAD-like_sf"/>
</dbReference>
<dbReference type="OrthoDB" id="413953at2759"/>
<dbReference type="InterPro" id="IPR006357">
    <property type="entry name" value="HAD-SF_hydro_IIA"/>
</dbReference>
<gene>
    <name evidence="6" type="ORF">BT63DRAFT_453839</name>
</gene>
<feature type="binding site" evidence="5">
    <location>
        <position position="29"/>
    </location>
    <ligand>
        <name>Mg(2+)</name>
        <dbReference type="ChEBI" id="CHEBI:18420"/>
    </ligand>
</feature>
<dbReference type="GO" id="GO:0046872">
    <property type="term" value="F:metal ion binding"/>
    <property type="evidence" value="ECO:0007669"/>
    <property type="project" value="UniProtKB-KW"/>
</dbReference>
<dbReference type="GO" id="GO:0008967">
    <property type="term" value="F:phosphoglycolate phosphatase activity"/>
    <property type="evidence" value="ECO:0007669"/>
    <property type="project" value="TreeGrafter"/>
</dbReference>
<dbReference type="GO" id="GO:0005737">
    <property type="term" value="C:cytoplasm"/>
    <property type="evidence" value="ECO:0007669"/>
    <property type="project" value="TreeGrafter"/>
</dbReference>